<reference evidence="4" key="1">
    <citation type="submission" date="2017-05" db="EMBL/GenBank/DDBJ databases">
        <title>Complete and WGS of Bordetella genogroups.</title>
        <authorList>
            <person name="Spilker T."/>
            <person name="Lipuma J."/>
        </authorList>
    </citation>
    <scope>NUCLEOTIDE SEQUENCE [LARGE SCALE GENOMIC DNA]</scope>
    <source>
        <strain evidence="4">AU16122</strain>
    </source>
</reference>
<dbReference type="GO" id="GO:0016740">
    <property type="term" value="F:transferase activity"/>
    <property type="evidence" value="ECO:0007669"/>
    <property type="project" value="UniProtKB-KW"/>
</dbReference>
<evidence type="ECO:0000256" key="1">
    <source>
        <dbReference type="ARBA" id="ARBA00038494"/>
    </source>
</evidence>
<evidence type="ECO:0000313" key="4">
    <source>
        <dbReference type="Proteomes" id="UP000216020"/>
    </source>
</evidence>
<dbReference type="CDD" id="cd02511">
    <property type="entry name" value="Beta4Glucosyltransferase"/>
    <property type="match status" value="1"/>
</dbReference>
<dbReference type="PANTHER" id="PTHR43630">
    <property type="entry name" value="POLY-BETA-1,6-N-ACETYL-D-GLUCOSAMINE SYNTHASE"/>
    <property type="match status" value="1"/>
</dbReference>
<dbReference type="SUPFAM" id="SSF53448">
    <property type="entry name" value="Nucleotide-diphospho-sugar transferases"/>
    <property type="match status" value="1"/>
</dbReference>
<gene>
    <name evidence="3" type="ORF">CAL29_21110</name>
</gene>
<dbReference type="OrthoDB" id="9815923at2"/>
<evidence type="ECO:0000313" key="3">
    <source>
        <dbReference type="EMBL" id="OZI30520.1"/>
    </source>
</evidence>
<comment type="similarity">
    <text evidence="1">Belongs to the glycosyltransferase 2 family. WaaE/KdtX subfamily.</text>
</comment>
<dbReference type="InterPro" id="IPR029044">
    <property type="entry name" value="Nucleotide-diphossugar_trans"/>
</dbReference>
<keyword evidence="3" id="KW-0808">Transferase</keyword>
<dbReference type="RefSeq" id="WP_094854944.1">
    <property type="nucleotide sequence ID" value="NZ_NEVM01000005.1"/>
</dbReference>
<keyword evidence="4" id="KW-1185">Reference proteome</keyword>
<feature type="domain" description="Glycosyltransferase 2-like" evidence="2">
    <location>
        <begin position="7"/>
        <end position="149"/>
    </location>
</feature>
<organism evidence="3 4">
    <name type="scientific">Bordetella genomosp. 10</name>
    <dbReference type="NCBI Taxonomy" id="1416804"/>
    <lineage>
        <taxon>Bacteria</taxon>
        <taxon>Pseudomonadati</taxon>
        <taxon>Pseudomonadota</taxon>
        <taxon>Betaproteobacteria</taxon>
        <taxon>Burkholderiales</taxon>
        <taxon>Alcaligenaceae</taxon>
        <taxon>Bordetella</taxon>
    </lineage>
</organism>
<proteinExistence type="inferred from homology"/>
<sequence length="298" mass="34300">MSRIPVSVVVMTKNEERNIEKCLRALADFDEVFVIDSDSTDRTVELAQSLGAIVVPFQWNRKYPKKKQWCLENLPFSHDIVLYVDADEEMTPPLAREIAASLGRFDEGKGGAFVGFDYVFCGKPLRHGHRVYKLVLLHRHRARFLDYNDLDVAHMWEVEGHYQPEVEGGTFVMKGRMGHNDHDTLFHYFDKHNRYSDWEANLREKGLMNDPREANMGMRSLLKRIFQALPFKGPAVFLHTYVFHLGFLDGKVGLDYAVARAMYYWQIGLKSREVRAARKAANEAAQADRVSSVSQSAR</sequence>
<dbReference type="PANTHER" id="PTHR43630:SF2">
    <property type="entry name" value="GLYCOSYLTRANSFERASE"/>
    <property type="match status" value="1"/>
</dbReference>
<evidence type="ECO:0000259" key="2">
    <source>
        <dbReference type="Pfam" id="PF00535"/>
    </source>
</evidence>
<accession>A0A261S138</accession>
<comment type="caution">
    <text evidence="3">The sequence shown here is derived from an EMBL/GenBank/DDBJ whole genome shotgun (WGS) entry which is preliminary data.</text>
</comment>
<protein>
    <submittedName>
        <fullName evidence="3">Glycosyl transferase family 2</fullName>
    </submittedName>
</protein>
<dbReference type="EMBL" id="NEVM01000005">
    <property type="protein sequence ID" value="OZI30520.1"/>
    <property type="molecule type" value="Genomic_DNA"/>
</dbReference>
<dbReference type="Gene3D" id="3.90.550.10">
    <property type="entry name" value="Spore Coat Polysaccharide Biosynthesis Protein SpsA, Chain A"/>
    <property type="match status" value="1"/>
</dbReference>
<name>A0A261S138_9BORD</name>
<dbReference type="Proteomes" id="UP000216020">
    <property type="component" value="Unassembled WGS sequence"/>
</dbReference>
<dbReference type="Pfam" id="PF00535">
    <property type="entry name" value="Glycos_transf_2"/>
    <property type="match status" value="1"/>
</dbReference>
<dbReference type="AlphaFoldDB" id="A0A261S138"/>
<dbReference type="InterPro" id="IPR001173">
    <property type="entry name" value="Glyco_trans_2-like"/>
</dbReference>